<dbReference type="AlphaFoldDB" id="A0A8H7RVE5"/>
<organism evidence="1 2">
    <name type="scientific">Circinella minor</name>
    <dbReference type="NCBI Taxonomy" id="1195481"/>
    <lineage>
        <taxon>Eukaryota</taxon>
        <taxon>Fungi</taxon>
        <taxon>Fungi incertae sedis</taxon>
        <taxon>Mucoromycota</taxon>
        <taxon>Mucoromycotina</taxon>
        <taxon>Mucoromycetes</taxon>
        <taxon>Mucorales</taxon>
        <taxon>Lichtheimiaceae</taxon>
        <taxon>Circinella</taxon>
    </lineage>
</organism>
<evidence type="ECO:0000313" key="1">
    <source>
        <dbReference type="EMBL" id="KAG2216538.1"/>
    </source>
</evidence>
<comment type="caution">
    <text evidence="1">The sequence shown here is derived from an EMBL/GenBank/DDBJ whole genome shotgun (WGS) entry which is preliminary data.</text>
</comment>
<evidence type="ECO:0000313" key="2">
    <source>
        <dbReference type="Proteomes" id="UP000646827"/>
    </source>
</evidence>
<gene>
    <name evidence="1" type="ORF">INT45_004229</name>
</gene>
<protein>
    <submittedName>
        <fullName evidence="1">Uncharacterized protein</fullName>
    </submittedName>
</protein>
<sequence>MIENEEKQFMKLVKSGQLCGKSPVLSDYYCKKVLQNYPSPYLDKHLSNKQQQKLDQYLDNYKQHDEEPVGYERALLPQRKAKGLVSGILDTEGMIANSVHSINPVLGNLDRVNYEIRKCGKNTNEKSTDDKDMFSKFEELENEYPNYITSANITSHSFIITFRAPLMPKYVNFKAFPCITDVTYKAFPKDRYLCSTVLYFPEIRKHSLIF</sequence>
<proteinExistence type="predicted"/>
<accession>A0A8H7RVE5</accession>
<dbReference type="Proteomes" id="UP000646827">
    <property type="component" value="Unassembled WGS sequence"/>
</dbReference>
<keyword evidence="2" id="KW-1185">Reference proteome</keyword>
<name>A0A8H7RVE5_9FUNG</name>
<reference evidence="1 2" key="1">
    <citation type="submission" date="2020-12" db="EMBL/GenBank/DDBJ databases">
        <title>Metabolic potential, ecology and presence of endohyphal bacteria is reflected in genomic diversity of Mucoromycotina.</title>
        <authorList>
            <person name="Muszewska A."/>
            <person name="Okrasinska A."/>
            <person name="Steczkiewicz K."/>
            <person name="Drgas O."/>
            <person name="Orlowska M."/>
            <person name="Perlinska-Lenart U."/>
            <person name="Aleksandrzak-Piekarczyk T."/>
            <person name="Szatraj K."/>
            <person name="Zielenkiewicz U."/>
            <person name="Pilsyk S."/>
            <person name="Malc E."/>
            <person name="Mieczkowski P."/>
            <person name="Kruszewska J.S."/>
            <person name="Biernat P."/>
            <person name="Pawlowska J."/>
        </authorList>
    </citation>
    <scope>NUCLEOTIDE SEQUENCE [LARGE SCALE GENOMIC DNA]</scope>
    <source>
        <strain evidence="1 2">CBS 142.35</strain>
    </source>
</reference>
<dbReference type="EMBL" id="JAEPRB010000390">
    <property type="protein sequence ID" value="KAG2216538.1"/>
    <property type="molecule type" value="Genomic_DNA"/>
</dbReference>
<dbReference type="OrthoDB" id="2289902at2759"/>